<dbReference type="InterPro" id="IPR010197">
    <property type="entry name" value="OSBS/NAAAR"/>
</dbReference>
<organism evidence="8 9">
    <name type="scientific">Candidatus Pantoea multigeneris</name>
    <dbReference type="NCBI Taxonomy" id="2608357"/>
    <lineage>
        <taxon>Bacteria</taxon>
        <taxon>Pseudomonadati</taxon>
        <taxon>Pseudomonadota</taxon>
        <taxon>Gammaproteobacteria</taxon>
        <taxon>Enterobacterales</taxon>
        <taxon>Erwiniaceae</taxon>
        <taxon>Pantoea</taxon>
    </lineage>
</organism>
<protein>
    <recommendedName>
        <fullName evidence="5 6">o-succinylbenzoate synthase</fullName>
        <ecNumber evidence="5 6">4.2.1.113</ecNumber>
    </recommendedName>
</protein>
<dbReference type="SUPFAM" id="SSF51604">
    <property type="entry name" value="Enolase C-terminal domain-like"/>
    <property type="match status" value="1"/>
</dbReference>
<dbReference type="InterPro" id="IPR029065">
    <property type="entry name" value="Enolase_C-like"/>
</dbReference>
<proteinExistence type="predicted"/>
<dbReference type="SFLD" id="SFLDG00180">
    <property type="entry name" value="muconate_cycloisomerase"/>
    <property type="match status" value="1"/>
</dbReference>
<evidence type="ECO:0000256" key="3">
    <source>
        <dbReference type="ARBA" id="ARBA00022842"/>
    </source>
</evidence>
<feature type="domain" description="Mandelate racemase/muconate lactonizing enzyme C-terminal" evidence="7">
    <location>
        <begin position="143"/>
        <end position="235"/>
    </location>
</feature>
<evidence type="ECO:0000256" key="2">
    <source>
        <dbReference type="ARBA" id="ARBA00022723"/>
    </source>
</evidence>
<evidence type="ECO:0000256" key="5">
    <source>
        <dbReference type="ARBA" id="ARBA00029491"/>
    </source>
</evidence>
<evidence type="ECO:0000256" key="6">
    <source>
        <dbReference type="NCBIfam" id="TIGR01928"/>
    </source>
</evidence>
<dbReference type="Pfam" id="PF02746">
    <property type="entry name" value="MR_MLE_N"/>
    <property type="match status" value="1"/>
</dbReference>
<dbReference type="InterPro" id="IPR036849">
    <property type="entry name" value="Enolase-like_C_sf"/>
</dbReference>
<keyword evidence="2" id="KW-0479">Metal-binding</keyword>
<evidence type="ECO:0000313" key="8">
    <source>
        <dbReference type="EMBL" id="NIF20667.1"/>
    </source>
</evidence>
<evidence type="ECO:0000259" key="7">
    <source>
        <dbReference type="SMART" id="SM00922"/>
    </source>
</evidence>
<evidence type="ECO:0000313" key="9">
    <source>
        <dbReference type="Proteomes" id="UP001515683"/>
    </source>
</evidence>
<dbReference type="GO" id="GO:0043748">
    <property type="term" value="F:O-succinylbenzoate synthase activity"/>
    <property type="evidence" value="ECO:0007669"/>
    <property type="project" value="UniProtKB-EC"/>
</dbReference>
<dbReference type="PANTHER" id="PTHR48073">
    <property type="entry name" value="O-SUCCINYLBENZOATE SYNTHASE-RELATED"/>
    <property type="match status" value="1"/>
</dbReference>
<dbReference type="EMBL" id="VWXF01000001">
    <property type="protein sequence ID" value="NIF20667.1"/>
    <property type="molecule type" value="Genomic_DNA"/>
</dbReference>
<dbReference type="SFLD" id="SFLDF00009">
    <property type="entry name" value="o-succinylbenzoate_synthase"/>
    <property type="match status" value="1"/>
</dbReference>
<name>A0ABX0R6D8_9GAMM</name>
<dbReference type="Gene3D" id="3.30.390.10">
    <property type="entry name" value="Enolase-like, N-terminal domain"/>
    <property type="match status" value="1"/>
</dbReference>
<accession>A0ABX0R6D8</accession>
<dbReference type="RefSeq" id="WP_167012595.1">
    <property type="nucleotide sequence ID" value="NZ_VWXF01000001.1"/>
</dbReference>
<reference evidence="8 9" key="1">
    <citation type="journal article" date="2019" name="bioRxiv">
        <title>Bacteria contribute to plant secondary compound degradation in a generalist herbivore system.</title>
        <authorList>
            <person name="Francoeur C.B."/>
            <person name="Khadempour L."/>
            <person name="Moreira-Soto R.D."/>
            <person name="Gotting K."/>
            <person name="Book A.J."/>
            <person name="Pinto-Tomas A.A."/>
            <person name="Keefover-Ring K."/>
            <person name="Currie C.R."/>
        </authorList>
    </citation>
    <scope>NUCLEOTIDE SEQUENCE [LARGE SCALE GENOMIC DNA]</scope>
    <source>
        <strain evidence="8">Acro-835</strain>
    </source>
</reference>
<keyword evidence="4 8" id="KW-0456">Lyase</keyword>
<dbReference type="SMART" id="SM00922">
    <property type="entry name" value="MR_MLE"/>
    <property type="match status" value="1"/>
</dbReference>
<dbReference type="SFLD" id="SFLDS00001">
    <property type="entry name" value="Enolase"/>
    <property type="match status" value="1"/>
</dbReference>
<evidence type="ECO:0000256" key="4">
    <source>
        <dbReference type="ARBA" id="ARBA00023239"/>
    </source>
</evidence>
<gene>
    <name evidence="8" type="primary">menC</name>
    <name evidence="8" type="ORF">F3J40_03435</name>
</gene>
<dbReference type="InterPro" id="IPR029017">
    <property type="entry name" value="Enolase-like_N"/>
</dbReference>
<dbReference type="EC" id="4.2.1.113" evidence="5 6"/>
<dbReference type="Proteomes" id="UP001515683">
    <property type="component" value="Unassembled WGS sequence"/>
</dbReference>
<sequence>MKIDKIVLRKMKMALKTPFTTSFATQTEKHFSVVEVHAGGVVGYGDCSAISLPFYNEETNVTAWHIMRDFLIPMLKQAGDISHPSQAREIFAPVKRNNCAKAAIEGGLWDAWAKQQGISLAKAIGGERTRVEAGVSIGIQSTPDKLIEVVDGYLNEGYKRIKIKIKPGYDFNYVQALRQTFGDITLMVDANSAYTLDDIDLFKRMDQFGLLMIEQPLAHDDIIDHRKLQAAIATPICLDESIASAEDARKALELGSGKIINIKVARVGGITEVKMIHDLCQQQGVPVWCGGMLDTAVGKAHNIAIASLPNFVFAHDIPPSSRYWHEDFMLPQVEMDRDSCVAVPEAPGIGFAINPGLYQEYCYGEESFSF</sequence>
<dbReference type="PANTHER" id="PTHR48073:SF5">
    <property type="entry name" value="O-SUCCINYLBENZOATE SYNTHASE"/>
    <property type="match status" value="1"/>
</dbReference>
<dbReference type="CDD" id="cd03317">
    <property type="entry name" value="NAAAR"/>
    <property type="match status" value="1"/>
</dbReference>
<comment type="cofactor">
    <cofactor evidence="1">
        <name>a divalent metal cation</name>
        <dbReference type="ChEBI" id="CHEBI:60240"/>
    </cofactor>
</comment>
<dbReference type="InterPro" id="IPR013342">
    <property type="entry name" value="Mandelate_racemase_C"/>
</dbReference>
<dbReference type="SUPFAM" id="SSF54826">
    <property type="entry name" value="Enolase N-terminal domain-like"/>
    <property type="match status" value="1"/>
</dbReference>
<dbReference type="Pfam" id="PF13378">
    <property type="entry name" value="MR_MLE_C"/>
    <property type="match status" value="1"/>
</dbReference>
<dbReference type="InterPro" id="IPR013341">
    <property type="entry name" value="Mandelate_racemase_N_dom"/>
</dbReference>
<comment type="caution">
    <text evidence="8">The sequence shown here is derived from an EMBL/GenBank/DDBJ whole genome shotgun (WGS) entry which is preliminary data.</text>
</comment>
<evidence type="ECO:0000256" key="1">
    <source>
        <dbReference type="ARBA" id="ARBA00001968"/>
    </source>
</evidence>
<dbReference type="NCBIfam" id="TIGR01928">
    <property type="entry name" value="menC_lowGC_arch"/>
    <property type="match status" value="1"/>
</dbReference>
<keyword evidence="3" id="KW-0460">Magnesium</keyword>
<keyword evidence="9" id="KW-1185">Reference proteome</keyword>
<dbReference type="Gene3D" id="3.20.20.120">
    <property type="entry name" value="Enolase-like C-terminal domain"/>
    <property type="match status" value="1"/>
</dbReference>